<dbReference type="InterPro" id="IPR035901">
    <property type="entry name" value="GIY-YIG_endonuc_sf"/>
</dbReference>
<accession>A0A5E4RN56</accession>
<evidence type="ECO:0000259" key="1">
    <source>
        <dbReference type="PROSITE" id="PS50164"/>
    </source>
</evidence>
<dbReference type="GeneID" id="300402345"/>
<dbReference type="Proteomes" id="UP000366945">
    <property type="component" value="Unassembled WGS sequence"/>
</dbReference>
<dbReference type="Gene3D" id="3.40.1440.10">
    <property type="entry name" value="GIY-YIG endonuclease"/>
    <property type="match status" value="1"/>
</dbReference>
<feature type="domain" description="GIY-YIG" evidence="1">
    <location>
        <begin position="57"/>
        <end position="151"/>
    </location>
</feature>
<dbReference type="RefSeq" id="WP_150677709.1">
    <property type="nucleotide sequence ID" value="NZ_CABPSK010000001.1"/>
</dbReference>
<sequence length="243" mass="27726">MPDLPEQLEILDQLPIPNDATSDLPFETSELRRLLDYFLTRSVVNPLTGAETKIGNFQWGVYSFYDYDGEPIYVGQTKESLRVRIRRHLTNQRTDAVAMNVLDPFEVHKIVVYPLPALEGKAASDSNAKRYLDALEHMIYSRAIEASRFGAILNEKEPPQPTVDVEIPSSYEGVIVSDEVKKIREHPDVRVARRTQTISRLAQVISERKVQKGLRRVLLVQAQRLEWLARRRLESATDVGGED</sequence>
<gene>
    <name evidence="2" type="ORF">PPN31114_00272</name>
</gene>
<protein>
    <recommendedName>
        <fullName evidence="1">GIY-YIG domain-containing protein</fullName>
    </recommendedName>
</protein>
<dbReference type="AlphaFoldDB" id="A0A5E4RN56"/>
<dbReference type="EMBL" id="CABPSK010000001">
    <property type="protein sequence ID" value="VVD64425.1"/>
    <property type="molecule type" value="Genomic_DNA"/>
</dbReference>
<organism evidence="2 3">
    <name type="scientific">Pandoraea pneumonica</name>
    <dbReference type="NCBI Taxonomy" id="2508299"/>
    <lineage>
        <taxon>Bacteria</taxon>
        <taxon>Pseudomonadati</taxon>
        <taxon>Pseudomonadota</taxon>
        <taxon>Betaproteobacteria</taxon>
        <taxon>Burkholderiales</taxon>
        <taxon>Burkholderiaceae</taxon>
        <taxon>Pandoraea</taxon>
    </lineage>
</organism>
<dbReference type="Pfam" id="PF01541">
    <property type="entry name" value="GIY-YIG"/>
    <property type="match status" value="1"/>
</dbReference>
<dbReference type="SUPFAM" id="SSF82771">
    <property type="entry name" value="GIY-YIG endonuclease"/>
    <property type="match status" value="1"/>
</dbReference>
<name>A0A5E4RN56_9BURK</name>
<keyword evidence="3" id="KW-1185">Reference proteome</keyword>
<dbReference type="CDD" id="cd00719">
    <property type="entry name" value="GIY-YIG_SF"/>
    <property type="match status" value="1"/>
</dbReference>
<reference evidence="2 3" key="1">
    <citation type="submission" date="2019-08" db="EMBL/GenBank/DDBJ databases">
        <authorList>
            <person name="Peeters C."/>
        </authorList>
    </citation>
    <scope>NUCLEOTIDE SEQUENCE [LARGE SCALE GENOMIC DNA]</scope>
    <source>
        <strain evidence="2 3">LMG 31114</strain>
    </source>
</reference>
<dbReference type="PROSITE" id="PS50164">
    <property type="entry name" value="GIY_YIG"/>
    <property type="match status" value="1"/>
</dbReference>
<evidence type="ECO:0000313" key="2">
    <source>
        <dbReference type="EMBL" id="VVD64425.1"/>
    </source>
</evidence>
<dbReference type="OrthoDB" id="9152702at2"/>
<dbReference type="InterPro" id="IPR000305">
    <property type="entry name" value="GIY-YIG_endonuc"/>
</dbReference>
<proteinExistence type="predicted"/>
<evidence type="ECO:0000313" key="3">
    <source>
        <dbReference type="Proteomes" id="UP000366945"/>
    </source>
</evidence>